<dbReference type="InterPro" id="IPR007529">
    <property type="entry name" value="Znf_HIT"/>
</dbReference>
<dbReference type="InterPro" id="IPR053010">
    <property type="entry name" value="SET_SmydA-8"/>
</dbReference>
<dbReference type="InterPro" id="IPR001214">
    <property type="entry name" value="SET_dom"/>
</dbReference>
<dbReference type="GO" id="GO:0008170">
    <property type="term" value="F:N-methyltransferase activity"/>
    <property type="evidence" value="ECO:0007669"/>
    <property type="project" value="UniProtKB-ARBA"/>
</dbReference>
<dbReference type="PROSITE" id="PS50280">
    <property type="entry name" value="SET"/>
    <property type="match status" value="1"/>
</dbReference>
<proteinExistence type="predicted"/>
<sequence>MVSREQLSVMIKHHLGLLAFGDEDDYPVKWAVYESPLGGRGLVATQDIKAGEVLFVDYPLVYGPRSGITVQQGCTVCKNIDSDIFFKCSKCSLTLCSVQCQNSEFHSSDCSIISRWPNKVPIEEVDETLLSRALTAIRALLLNEDQKYFLTSLQANRLPQYGSEIRDLKQYFDIPSHEEEFMILVTCVLNTNAFQMATQYGKKEMSLRGLYPVASILNHSCVPNTRNCFNGDLQMTVKATKTIDAGSEIFTCYSGMLWGTPARRLYLYRTKHFLCDCDRCADPTERGTLLAALKCFSPDCQGSLLPIHPLKTTTAWRCLECGMRVPNDNICVIQSALGSLMGSLDLKNVDELENFYLNRITRYVPRTNQIVLDLQCRLIWELGETDGLRWNGKFTEHKYSQKIF</sequence>
<reference evidence="4" key="1">
    <citation type="submission" date="2021-09" db="EMBL/GenBank/DDBJ databases">
        <authorList>
            <person name="Martin H S."/>
        </authorList>
    </citation>
    <scope>NUCLEOTIDE SEQUENCE</scope>
</reference>
<keyword evidence="1" id="KW-0862">Zinc</keyword>
<dbReference type="PANTHER" id="PTHR46455">
    <property type="entry name" value="SET AND MYND DOMAIN CONTAINING, ARTHROPOD-SPECIFIC, MEMBER 4, ISOFORM A"/>
    <property type="match status" value="1"/>
</dbReference>
<dbReference type="PANTHER" id="PTHR46455:SF3">
    <property type="entry name" value="SET AND MYND DOMAIN CONTAINING, ARTHROPOD-SPECIFIC, MEMBER 9, ISOFORM A-RELATED"/>
    <property type="match status" value="1"/>
</dbReference>
<feature type="domain" description="HIT-type" evidence="3">
    <location>
        <begin position="74"/>
        <end position="110"/>
    </location>
</feature>
<evidence type="ECO:0000256" key="1">
    <source>
        <dbReference type="PROSITE-ProRule" id="PRU00453"/>
    </source>
</evidence>
<dbReference type="Gene3D" id="6.10.140.2220">
    <property type="match status" value="1"/>
</dbReference>
<dbReference type="InterPro" id="IPR046341">
    <property type="entry name" value="SET_dom_sf"/>
</dbReference>
<organism evidence="4 5">
    <name type="scientific">Danaus chrysippus</name>
    <name type="common">African queen</name>
    <dbReference type="NCBI Taxonomy" id="151541"/>
    <lineage>
        <taxon>Eukaryota</taxon>
        <taxon>Metazoa</taxon>
        <taxon>Ecdysozoa</taxon>
        <taxon>Arthropoda</taxon>
        <taxon>Hexapoda</taxon>
        <taxon>Insecta</taxon>
        <taxon>Pterygota</taxon>
        <taxon>Neoptera</taxon>
        <taxon>Endopterygota</taxon>
        <taxon>Lepidoptera</taxon>
        <taxon>Glossata</taxon>
        <taxon>Ditrysia</taxon>
        <taxon>Papilionoidea</taxon>
        <taxon>Nymphalidae</taxon>
        <taxon>Danainae</taxon>
        <taxon>Danaini</taxon>
        <taxon>Danaina</taxon>
        <taxon>Danaus</taxon>
        <taxon>Anosia</taxon>
    </lineage>
</organism>
<evidence type="ECO:0000313" key="4">
    <source>
        <dbReference type="EMBL" id="CAG9566662.1"/>
    </source>
</evidence>
<protein>
    <submittedName>
        <fullName evidence="4">(African queen) hypothetical protein</fullName>
    </submittedName>
</protein>
<dbReference type="GO" id="GO:0008757">
    <property type="term" value="F:S-adenosylmethionine-dependent methyltransferase activity"/>
    <property type="evidence" value="ECO:0007669"/>
    <property type="project" value="UniProtKB-ARBA"/>
</dbReference>
<dbReference type="Gene3D" id="1.10.220.160">
    <property type="match status" value="1"/>
</dbReference>
<dbReference type="GO" id="GO:0008276">
    <property type="term" value="F:protein methyltransferase activity"/>
    <property type="evidence" value="ECO:0007669"/>
    <property type="project" value="UniProtKB-ARBA"/>
</dbReference>
<dbReference type="Gene3D" id="2.170.270.10">
    <property type="entry name" value="SET domain"/>
    <property type="match status" value="1"/>
</dbReference>
<dbReference type="Proteomes" id="UP000789524">
    <property type="component" value="Unassembled WGS sequence"/>
</dbReference>
<gene>
    <name evidence="4" type="ORF">DCHRY22_LOCUS7271</name>
</gene>
<dbReference type="OrthoDB" id="5945798at2759"/>
<dbReference type="AlphaFoldDB" id="A0A8J2QP15"/>
<keyword evidence="5" id="KW-1185">Reference proteome</keyword>
<evidence type="ECO:0000259" key="2">
    <source>
        <dbReference type="PROSITE" id="PS50280"/>
    </source>
</evidence>
<dbReference type="PROSITE" id="PS51083">
    <property type="entry name" value="ZF_HIT"/>
    <property type="match status" value="1"/>
</dbReference>
<feature type="domain" description="SET" evidence="2">
    <location>
        <begin position="28"/>
        <end position="254"/>
    </location>
</feature>
<dbReference type="EMBL" id="CAKASE010000057">
    <property type="protein sequence ID" value="CAG9566662.1"/>
    <property type="molecule type" value="Genomic_DNA"/>
</dbReference>
<dbReference type="SUPFAM" id="SSF82199">
    <property type="entry name" value="SET domain"/>
    <property type="match status" value="1"/>
</dbReference>
<evidence type="ECO:0000313" key="5">
    <source>
        <dbReference type="Proteomes" id="UP000789524"/>
    </source>
</evidence>
<accession>A0A8J2QP15</accession>
<dbReference type="SMART" id="SM00317">
    <property type="entry name" value="SET"/>
    <property type="match status" value="1"/>
</dbReference>
<dbReference type="Pfam" id="PF00856">
    <property type="entry name" value="SET"/>
    <property type="match status" value="1"/>
</dbReference>
<dbReference type="CDD" id="cd20071">
    <property type="entry name" value="SET_SMYD"/>
    <property type="match status" value="1"/>
</dbReference>
<evidence type="ECO:0000259" key="3">
    <source>
        <dbReference type="PROSITE" id="PS51083"/>
    </source>
</evidence>
<comment type="caution">
    <text evidence="4">The sequence shown here is derived from an EMBL/GenBank/DDBJ whole genome shotgun (WGS) entry which is preliminary data.</text>
</comment>
<name>A0A8J2QP15_9NEOP</name>
<keyword evidence="1" id="KW-0863">Zinc-finger</keyword>
<keyword evidence="1" id="KW-0479">Metal-binding</keyword>
<dbReference type="GO" id="GO:0008270">
    <property type="term" value="F:zinc ion binding"/>
    <property type="evidence" value="ECO:0007669"/>
    <property type="project" value="UniProtKB-UniRule"/>
</dbReference>